<keyword evidence="9" id="KW-1185">Reference proteome</keyword>
<evidence type="ECO:0000256" key="4">
    <source>
        <dbReference type="ARBA" id="ARBA00022827"/>
    </source>
</evidence>
<dbReference type="PROSITE" id="PS00624">
    <property type="entry name" value="GMC_OXRED_2"/>
    <property type="match status" value="1"/>
</dbReference>
<evidence type="ECO:0000313" key="8">
    <source>
        <dbReference type="EMBL" id="SNT74804.1"/>
    </source>
</evidence>
<dbReference type="InterPro" id="IPR036188">
    <property type="entry name" value="FAD/NAD-bd_sf"/>
</dbReference>
<dbReference type="GO" id="GO:0050660">
    <property type="term" value="F:flavin adenine dinucleotide binding"/>
    <property type="evidence" value="ECO:0007669"/>
    <property type="project" value="InterPro"/>
</dbReference>
<dbReference type="PROSITE" id="PS51257">
    <property type="entry name" value="PROKAR_LIPOPROTEIN"/>
    <property type="match status" value="1"/>
</dbReference>
<dbReference type="Pfam" id="PF05199">
    <property type="entry name" value="GMC_oxred_C"/>
    <property type="match status" value="1"/>
</dbReference>
<dbReference type="SUPFAM" id="SSF51905">
    <property type="entry name" value="FAD/NAD(P)-binding domain"/>
    <property type="match status" value="1"/>
</dbReference>
<keyword evidence="4 5" id="KW-0274">FAD</keyword>
<reference evidence="8 9" key="1">
    <citation type="submission" date="2017-07" db="EMBL/GenBank/DDBJ databases">
        <authorList>
            <person name="Sun Z.S."/>
            <person name="Albrecht U."/>
            <person name="Echele G."/>
            <person name="Lee C.C."/>
        </authorList>
    </citation>
    <scope>NUCLEOTIDE SEQUENCE [LARGE SCALE GENOMIC DNA]</scope>
    <source>
        <strain evidence="8 9">CGMCC 1.12710</strain>
    </source>
</reference>
<dbReference type="NCBIfam" id="NF002550">
    <property type="entry name" value="PRK02106.1"/>
    <property type="match status" value="1"/>
</dbReference>
<evidence type="ECO:0000313" key="9">
    <source>
        <dbReference type="Proteomes" id="UP000198346"/>
    </source>
</evidence>
<protein>
    <submittedName>
        <fullName evidence="8">Choline dehydrogenase</fullName>
    </submittedName>
</protein>
<sequence>MKNANGAGSQIGEFDYVVVGAGSAGCVLAARLSEDSGVRVCLLEAGPPDKSPLIHTPLGFIFFPKTAPINWRFDTTPQKHLNGRCGHQPRGRTLGGSSSINAMIYIRGTPGDYDRWAQLGATGWSYADVLPYFKKAEDQQRGANEWHGVGGPLTVSDLRYKNPLSETFLQAAAELQLPFNDDFNGPKQEGVGYYQVTQRNGRRCSAAVAYLHPARSRPNLTVISDAHAERVLFDGRRATGVRFRANGAARTVTARREVILSAGAFQSPQLLMLSGVGPGAHLRAHGIEVVADSPEVGANLQDHLDYTVLRKAKTPHTVGLNLSMALRFVPALIAFKKRGEGLLTSNLAEAGGFLKTDPSLDEPDIQLHFLPALVDDHGRKKHLGAGYSCHVCVLRPKSRGTVSLASPDPTAPPAIDPNFLGDEDDLRRLAKGARIVHRLFDAPAFAAIDGAQLYLDRNADDAALIADIRARADTIYHPVGTCRMGSDERAPLDPALRVRGVERLRVVDASVMPTLIGGNTNAPTIMIGEKGADLIRADA</sequence>
<dbReference type="AlphaFoldDB" id="A0A239PWY4"/>
<dbReference type="InterPro" id="IPR012132">
    <property type="entry name" value="GMC_OxRdtase"/>
</dbReference>
<evidence type="ECO:0000256" key="3">
    <source>
        <dbReference type="ARBA" id="ARBA00022630"/>
    </source>
</evidence>
<dbReference type="InterPro" id="IPR007867">
    <property type="entry name" value="GMC_OxRtase_C"/>
</dbReference>
<dbReference type="PROSITE" id="PS00623">
    <property type="entry name" value="GMC_OXRED_1"/>
    <property type="match status" value="1"/>
</dbReference>
<evidence type="ECO:0000256" key="5">
    <source>
        <dbReference type="RuleBase" id="RU003968"/>
    </source>
</evidence>
<name>A0A239PWY4_9PROT</name>
<evidence type="ECO:0000256" key="2">
    <source>
        <dbReference type="ARBA" id="ARBA00010790"/>
    </source>
</evidence>
<evidence type="ECO:0000259" key="7">
    <source>
        <dbReference type="PROSITE" id="PS00624"/>
    </source>
</evidence>
<proteinExistence type="inferred from homology"/>
<feature type="domain" description="Glucose-methanol-choline oxidoreductase N-terminal" evidence="7">
    <location>
        <begin position="263"/>
        <end position="277"/>
    </location>
</feature>
<feature type="domain" description="Glucose-methanol-choline oxidoreductase N-terminal" evidence="6">
    <location>
        <begin position="91"/>
        <end position="114"/>
    </location>
</feature>
<gene>
    <name evidence="8" type="ORF">SAMN06297382_2392</name>
</gene>
<dbReference type="GO" id="GO:0016614">
    <property type="term" value="F:oxidoreductase activity, acting on CH-OH group of donors"/>
    <property type="evidence" value="ECO:0007669"/>
    <property type="project" value="InterPro"/>
</dbReference>
<dbReference type="SUPFAM" id="SSF54373">
    <property type="entry name" value="FAD-linked reductases, C-terminal domain"/>
    <property type="match status" value="1"/>
</dbReference>
<dbReference type="Gene3D" id="3.50.50.60">
    <property type="entry name" value="FAD/NAD(P)-binding domain"/>
    <property type="match status" value="1"/>
</dbReference>
<dbReference type="Gene3D" id="3.30.560.10">
    <property type="entry name" value="Glucose Oxidase, domain 3"/>
    <property type="match status" value="1"/>
</dbReference>
<dbReference type="PANTHER" id="PTHR11552:SF147">
    <property type="entry name" value="CHOLINE DEHYDROGENASE, MITOCHONDRIAL"/>
    <property type="match status" value="1"/>
</dbReference>
<dbReference type="Pfam" id="PF00732">
    <property type="entry name" value="GMC_oxred_N"/>
    <property type="match status" value="1"/>
</dbReference>
<organism evidence="8 9">
    <name type="scientific">Amphiplicatus metriothermophilus</name>
    <dbReference type="NCBI Taxonomy" id="1519374"/>
    <lineage>
        <taxon>Bacteria</taxon>
        <taxon>Pseudomonadati</taxon>
        <taxon>Pseudomonadota</taxon>
        <taxon>Alphaproteobacteria</taxon>
        <taxon>Parvularculales</taxon>
        <taxon>Parvularculaceae</taxon>
        <taxon>Amphiplicatus</taxon>
    </lineage>
</organism>
<dbReference type="PIRSF" id="PIRSF000137">
    <property type="entry name" value="Alcohol_oxidase"/>
    <property type="match status" value="1"/>
</dbReference>
<dbReference type="Proteomes" id="UP000198346">
    <property type="component" value="Unassembled WGS sequence"/>
</dbReference>
<dbReference type="PANTHER" id="PTHR11552">
    <property type="entry name" value="GLUCOSE-METHANOL-CHOLINE GMC OXIDOREDUCTASE"/>
    <property type="match status" value="1"/>
</dbReference>
<dbReference type="EMBL" id="FZQA01000006">
    <property type="protein sequence ID" value="SNT74804.1"/>
    <property type="molecule type" value="Genomic_DNA"/>
</dbReference>
<accession>A0A239PWY4</accession>
<dbReference type="RefSeq" id="WP_089412841.1">
    <property type="nucleotide sequence ID" value="NZ_FZQA01000006.1"/>
</dbReference>
<comment type="similarity">
    <text evidence="2 5">Belongs to the GMC oxidoreductase family.</text>
</comment>
<dbReference type="OrthoDB" id="9785276at2"/>
<evidence type="ECO:0000256" key="1">
    <source>
        <dbReference type="ARBA" id="ARBA00001974"/>
    </source>
</evidence>
<evidence type="ECO:0000259" key="6">
    <source>
        <dbReference type="PROSITE" id="PS00623"/>
    </source>
</evidence>
<comment type="cofactor">
    <cofactor evidence="1">
        <name>FAD</name>
        <dbReference type="ChEBI" id="CHEBI:57692"/>
    </cofactor>
</comment>
<dbReference type="InterPro" id="IPR000172">
    <property type="entry name" value="GMC_OxRdtase_N"/>
</dbReference>
<keyword evidence="3 5" id="KW-0285">Flavoprotein</keyword>